<reference evidence="2 3" key="1">
    <citation type="submission" date="2024-02" db="EMBL/GenBank/DDBJ databases">
        <title>A draft genome for the cacao thread blight pathogen Marasmius crinis-equi.</title>
        <authorList>
            <person name="Cohen S.P."/>
            <person name="Baruah I.K."/>
            <person name="Amoako-Attah I."/>
            <person name="Bukari Y."/>
            <person name="Meinhardt L.W."/>
            <person name="Bailey B.A."/>
        </authorList>
    </citation>
    <scope>NUCLEOTIDE SEQUENCE [LARGE SCALE GENOMIC DNA]</scope>
    <source>
        <strain evidence="2 3">GH-76</strain>
    </source>
</reference>
<sequence>MRNLKLMVRQMDFAHQQYSFNLSPRYLPDRRALLCFTCGLDWHVNGECPLLALTDYNGPRVTITELIDSIHGAGAAATAWNHIRQRAALPDLEEHSGAESDEYSPPARGGRNRRGNSRGRGGTVTRARGRGRGRGF</sequence>
<evidence type="ECO:0000256" key="1">
    <source>
        <dbReference type="SAM" id="MobiDB-lite"/>
    </source>
</evidence>
<name>A0ABR3EIA6_9AGAR</name>
<organism evidence="2 3">
    <name type="scientific">Marasmius crinis-equi</name>
    <dbReference type="NCBI Taxonomy" id="585013"/>
    <lineage>
        <taxon>Eukaryota</taxon>
        <taxon>Fungi</taxon>
        <taxon>Dikarya</taxon>
        <taxon>Basidiomycota</taxon>
        <taxon>Agaricomycotina</taxon>
        <taxon>Agaricomycetes</taxon>
        <taxon>Agaricomycetidae</taxon>
        <taxon>Agaricales</taxon>
        <taxon>Marasmiineae</taxon>
        <taxon>Marasmiaceae</taxon>
        <taxon>Marasmius</taxon>
    </lineage>
</organism>
<dbReference type="Proteomes" id="UP001465976">
    <property type="component" value="Unassembled WGS sequence"/>
</dbReference>
<evidence type="ECO:0008006" key="4">
    <source>
        <dbReference type="Google" id="ProtNLM"/>
    </source>
</evidence>
<evidence type="ECO:0000313" key="3">
    <source>
        <dbReference type="Proteomes" id="UP001465976"/>
    </source>
</evidence>
<feature type="compositionally biased region" description="Basic residues" evidence="1">
    <location>
        <begin position="127"/>
        <end position="136"/>
    </location>
</feature>
<evidence type="ECO:0000313" key="2">
    <source>
        <dbReference type="EMBL" id="KAL0562607.1"/>
    </source>
</evidence>
<dbReference type="EMBL" id="JBAHYK010005041">
    <property type="protein sequence ID" value="KAL0562607.1"/>
    <property type="molecule type" value="Genomic_DNA"/>
</dbReference>
<keyword evidence="3" id="KW-1185">Reference proteome</keyword>
<gene>
    <name evidence="2" type="ORF">V5O48_019478</name>
</gene>
<proteinExistence type="predicted"/>
<feature type="region of interest" description="Disordered" evidence="1">
    <location>
        <begin position="91"/>
        <end position="136"/>
    </location>
</feature>
<comment type="caution">
    <text evidence="2">The sequence shown here is derived from an EMBL/GenBank/DDBJ whole genome shotgun (WGS) entry which is preliminary data.</text>
</comment>
<protein>
    <recommendedName>
        <fullName evidence="4">Zinc knuckle CX2CX3GHX4C domain-containing protein</fullName>
    </recommendedName>
</protein>
<accession>A0ABR3EIA6</accession>